<protein>
    <submittedName>
        <fullName evidence="1">Uncharacterized protein</fullName>
    </submittedName>
</protein>
<dbReference type="Proteomes" id="UP000221758">
    <property type="component" value="Segment"/>
</dbReference>
<organism evidence="1 2">
    <name type="scientific">Acinetobacter phage WCHABP12</name>
    <dbReference type="NCBI Taxonomy" id="1965454"/>
    <lineage>
        <taxon>Viruses</taxon>
        <taxon>Duplodnaviria</taxon>
        <taxon>Heunggongvirae</taxon>
        <taxon>Uroviricota</taxon>
        <taxon>Caudoviricetes</taxon>
        <taxon>Obolenskvirus</taxon>
        <taxon>Obolenskvirus WCHABP12</taxon>
    </lineage>
</organism>
<keyword evidence="2" id="KW-1185">Reference proteome</keyword>
<gene>
    <name evidence="1" type="ORF">ABP12_00088</name>
</gene>
<evidence type="ECO:0000313" key="2">
    <source>
        <dbReference type="Proteomes" id="UP000221758"/>
    </source>
</evidence>
<evidence type="ECO:0000313" key="1">
    <source>
        <dbReference type="EMBL" id="ARB06829.1"/>
    </source>
</evidence>
<proteinExistence type="predicted"/>
<dbReference type="EMBL" id="KY670595">
    <property type="protein sequence ID" value="ARB06829.1"/>
    <property type="molecule type" value="Genomic_DNA"/>
</dbReference>
<reference evidence="1 2" key="1">
    <citation type="submission" date="2017-02" db="EMBL/GenBank/DDBJ databases">
        <title>The complete genome of Acinetobacter Baumannii phage WCHABP12.</title>
        <authorList>
            <person name="Zhou W."/>
            <person name="Feng Y."/>
            <person name="Zong Z."/>
        </authorList>
    </citation>
    <scope>NUCLEOTIDE SEQUENCE [LARGE SCALE GENOMIC DNA]</scope>
</reference>
<accession>A0A1V0DZE4</accession>
<name>A0A1V0DZE4_9CAUD</name>
<sequence>MSLKVRAIANSITTAVNENVNATIKISTGYTVSPDGTQIPSYEEFVTKLQLQSVPSSDLEHFGFANQQSLYVYAYGNEFFEILDRKQGKGNALVETIKYADNSIYVWQVIKNAEPWFDWSKALLQLIEKKPV</sequence>
<dbReference type="OrthoDB" id="10480at10239"/>